<dbReference type="Pfam" id="PF11807">
    <property type="entry name" value="UstYa"/>
    <property type="match status" value="1"/>
</dbReference>
<reference evidence="4" key="1">
    <citation type="journal article" date="2020" name="Stud. Mycol.">
        <title>101 Dothideomycetes genomes: a test case for predicting lifestyles and emergence of pathogens.</title>
        <authorList>
            <person name="Haridas S."/>
            <person name="Albert R."/>
            <person name="Binder M."/>
            <person name="Bloem J."/>
            <person name="Labutti K."/>
            <person name="Salamov A."/>
            <person name="Andreopoulos B."/>
            <person name="Baker S."/>
            <person name="Barry K."/>
            <person name="Bills G."/>
            <person name="Bluhm B."/>
            <person name="Cannon C."/>
            <person name="Castanera R."/>
            <person name="Culley D."/>
            <person name="Daum C."/>
            <person name="Ezra D."/>
            <person name="Gonzalez J."/>
            <person name="Henrissat B."/>
            <person name="Kuo A."/>
            <person name="Liang C."/>
            <person name="Lipzen A."/>
            <person name="Lutzoni F."/>
            <person name="Magnuson J."/>
            <person name="Mondo S."/>
            <person name="Nolan M."/>
            <person name="Ohm R."/>
            <person name="Pangilinan J."/>
            <person name="Park H.-J."/>
            <person name="Ramirez L."/>
            <person name="Alfaro M."/>
            <person name="Sun H."/>
            <person name="Tritt A."/>
            <person name="Yoshinaga Y."/>
            <person name="Zwiers L.-H."/>
            <person name="Turgeon B."/>
            <person name="Goodwin S."/>
            <person name="Spatafora J."/>
            <person name="Crous P."/>
            <person name="Grigoriev I."/>
        </authorList>
    </citation>
    <scope>NUCLEOTIDE SEQUENCE</scope>
    <source>
        <strain evidence="4">CBS 627.86</strain>
    </source>
</reference>
<dbReference type="InterPro" id="IPR021765">
    <property type="entry name" value="UstYa-like"/>
</dbReference>
<organism evidence="4 5">
    <name type="scientific">Lophiotrema nucula</name>
    <dbReference type="NCBI Taxonomy" id="690887"/>
    <lineage>
        <taxon>Eukaryota</taxon>
        <taxon>Fungi</taxon>
        <taxon>Dikarya</taxon>
        <taxon>Ascomycota</taxon>
        <taxon>Pezizomycotina</taxon>
        <taxon>Dothideomycetes</taxon>
        <taxon>Pleosporomycetidae</taxon>
        <taxon>Pleosporales</taxon>
        <taxon>Lophiotremataceae</taxon>
        <taxon>Lophiotrema</taxon>
    </lineage>
</organism>
<dbReference type="OrthoDB" id="3687641at2759"/>
<dbReference type="PANTHER" id="PTHR33365">
    <property type="entry name" value="YALI0B05434P"/>
    <property type="match status" value="1"/>
</dbReference>
<keyword evidence="2" id="KW-0560">Oxidoreductase</keyword>
<dbReference type="GO" id="GO:0043386">
    <property type="term" value="P:mycotoxin biosynthetic process"/>
    <property type="evidence" value="ECO:0007669"/>
    <property type="project" value="InterPro"/>
</dbReference>
<dbReference type="AlphaFoldDB" id="A0A6A5YLK7"/>
<evidence type="ECO:0000313" key="4">
    <source>
        <dbReference type="EMBL" id="KAF2107982.1"/>
    </source>
</evidence>
<proteinExistence type="inferred from homology"/>
<accession>A0A6A5YLK7</accession>
<dbReference type="GO" id="GO:0016491">
    <property type="term" value="F:oxidoreductase activity"/>
    <property type="evidence" value="ECO:0007669"/>
    <property type="project" value="UniProtKB-KW"/>
</dbReference>
<evidence type="ECO:0000256" key="2">
    <source>
        <dbReference type="ARBA" id="ARBA00023002"/>
    </source>
</evidence>
<keyword evidence="5" id="KW-1185">Reference proteome</keyword>
<name>A0A6A5YLK7_9PLEO</name>
<sequence>MHCIDLLRNALMCQPDLTLEVVNASLDGVTGFGTQHMCVNWKELVDWTSEWETYGQ</sequence>
<evidence type="ECO:0000313" key="5">
    <source>
        <dbReference type="Proteomes" id="UP000799770"/>
    </source>
</evidence>
<protein>
    <submittedName>
        <fullName evidence="4">Uncharacterized protein</fullName>
    </submittedName>
</protein>
<dbReference type="PANTHER" id="PTHR33365:SF11">
    <property type="entry name" value="TAT PATHWAY SIGNAL SEQUENCE"/>
    <property type="match status" value="1"/>
</dbReference>
<evidence type="ECO:0000256" key="1">
    <source>
        <dbReference type="ARBA" id="ARBA00004685"/>
    </source>
</evidence>
<comment type="pathway">
    <text evidence="1">Mycotoxin biosynthesis.</text>
</comment>
<evidence type="ECO:0000256" key="3">
    <source>
        <dbReference type="ARBA" id="ARBA00035112"/>
    </source>
</evidence>
<comment type="similarity">
    <text evidence="3">Belongs to the ustYa family.</text>
</comment>
<gene>
    <name evidence="4" type="ORF">BDV96DRAFT_588054</name>
</gene>
<dbReference type="Proteomes" id="UP000799770">
    <property type="component" value="Unassembled WGS sequence"/>
</dbReference>
<dbReference type="EMBL" id="ML977350">
    <property type="protein sequence ID" value="KAF2107982.1"/>
    <property type="molecule type" value="Genomic_DNA"/>
</dbReference>